<proteinExistence type="predicted"/>
<sequence length="30" mass="3379">MSAFPYVPPVVAEIQPEDMTQIKLEEFVVA</sequence>
<protein>
    <submittedName>
        <fullName evidence="1">Uncharacterized protein</fullName>
    </submittedName>
</protein>
<feature type="non-terminal residue" evidence="1">
    <location>
        <position position="30"/>
    </location>
</feature>
<reference evidence="1" key="1">
    <citation type="journal article" date="2014" name="Front. Microbiol.">
        <title>High frequency of phylogenetically diverse reductive dehalogenase-homologous genes in deep subseafloor sedimentary metagenomes.</title>
        <authorList>
            <person name="Kawai M."/>
            <person name="Futagami T."/>
            <person name="Toyoda A."/>
            <person name="Takaki Y."/>
            <person name="Nishi S."/>
            <person name="Hori S."/>
            <person name="Arai W."/>
            <person name="Tsubouchi T."/>
            <person name="Morono Y."/>
            <person name="Uchiyama I."/>
            <person name="Ito T."/>
            <person name="Fujiyama A."/>
            <person name="Inagaki F."/>
            <person name="Takami H."/>
        </authorList>
    </citation>
    <scope>NUCLEOTIDE SEQUENCE</scope>
    <source>
        <strain evidence="1">Expedition CK06-06</strain>
    </source>
</reference>
<accession>X1NNC2</accession>
<dbReference type="AlphaFoldDB" id="X1NNC2"/>
<dbReference type="EMBL" id="BARV01024258">
    <property type="protein sequence ID" value="GAI45492.1"/>
    <property type="molecule type" value="Genomic_DNA"/>
</dbReference>
<comment type="caution">
    <text evidence="1">The sequence shown here is derived from an EMBL/GenBank/DDBJ whole genome shotgun (WGS) entry which is preliminary data.</text>
</comment>
<name>X1NNC2_9ZZZZ</name>
<gene>
    <name evidence="1" type="ORF">S06H3_39618</name>
</gene>
<organism evidence="1">
    <name type="scientific">marine sediment metagenome</name>
    <dbReference type="NCBI Taxonomy" id="412755"/>
    <lineage>
        <taxon>unclassified sequences</taxon>
        <taxon>metagenomes</taxon>
        <taxon>ecological metagenomes</taxon>
    </lineage>
</organism>
<evidence type="ECO:0000313" key="1">
    <source>
        <dbReference type="EMBL" id="GAI45492.1"/>
    </source>
</evidence>